<dbReference type="AlphaFoldDB" id="A0AAI8VEX3"/>
<evidence type="ECO:0000313" key="3">
    <source>
        <dbReference type="Proteomes" id="UP001295740"/>
    </source>
</evidence>
<dbReference type="Proteomes" id="UP001295740">
    <property type="component" value="Unassembled WGS sequence"/>
</dbReference>
<feature type="region of interest" description="Disordered" evidence="1">
    <location>
        <begin position="1"/>
        <end position="20"/>
    </location>
</feature>
<dbReference type="EMBL" id="CAUWAG010000004">
    <property type="protein sequence ID" value="CAJ2503158.1"/>
    <property type="molecule type" value="Genomic_DNA"/>
</dbReference>
<reference evidence="2" key="1">
    <citation type="submission" date="2023-10" db="EMBL/GenBank/DDBJ databases">
        <authorList>
            <person name="Hackl T."/>
        </authorList>
    </citation>
    <scope>NUCLEOTIDE SEQUENCE</scope>
</reference>
<evidence type="ECO:0000256" key="1">
    <source>
        <dbReference type="SAM" id="MobiDB-lite"/>
    </source>
</evidence>
<comment type="caution">
    <text evidence="2">The sequence shown here is derived from an EMBL/GenBank/DDBJ whole genome shotgun (WGS) entry which is preliminary data.</text>
</comment>
<name>A0AAI8VEX3_9PEZI</name>
<proteinExistence type="predicted"/>
<keyword evidence="3" id="KW-1185">Reference proteome</keyword>
<gene>
    <name evidence="2" type="ORF">KHLLAP_LOCUS3626</name>
</gene>
<accession>A0AAI8VEX3</accession>
<protein>
    <submittedName>
        <fullName evidence="2">Uu.00g105520.m01.CDS01</fullName>
    </submittedName>
</protein>
<sequence length="114" mass="13243">MTTTNFPPFSSLTSPWSSDTDSYFDDEVPMTNGIEELDYILGFRAAEDAAYEAMMEERDQGIFDEWYTTLQPVRWYMNVFAWAASLGIMAEVNTIFGDYIWTWVDSKINIQMTE</sequence>
<evidence type="ECO:0000313" key="2">
    <source>
        <dbReference type="EMBL" id="CAJ2503158.1"/>
    </source>
</evidence>
<organism evidence="2 3">
    <name type="scientific">Anthostomella pinea</name>
    <dbReference type="NCBI Taxonomy" id="933095"/>
    <lineage>
        <taxon>Eukaryota</taxon>
        <taxon>Fungi</taxon>
        <taxon>Dikarya</taxon>
        <taxon>Ascomycota</taxon>
        <taxon>Pezizomycotina</taxon>
        <taxon>Sordariomycetes</taxon>
        <taxon>Xylariomycetidae</taxon>
        <taxon>Xylariales</taxon>
        <taxon>Xylariaceae</taxon>
        <taxon>Anthostomella</taxon>
    </lineage>
</organism>